<dbReference type="EMBL" id="KI913995">
    <property type="protein sequence ID" value="ETV92988.1"/>
    <property type="molecule type" value="Genomic_DNA"/>
</dbReference>
<dbReference type="AlphaFoldDB" id="A0A024TG28"/>
<evidence type="ECO:0000256" key="1">
    <source>
        <dbReference type="SAM" id="SignalP"/>
    </source>
</evidence>
<gene>
    <name evidence="2" type="ORF">H310_12826</name>
</gene>
<dbReference type="GeneID" id="20089876"/>
<dbReference type="VEuPathDB" id="FungiDB:H310_12826"/>
<evidence type="ECO:0000313" key="2">
    <source>
        <dbReference type="EMBL" id="ETV92988.1"/>
    </source>
</evidence>
<proteinExistence type="predicted"/>
<keyword evidence="1" id="KW-0732">Signal</keyword>
<protein>
    <submittedName>
        <fullName evidence="2">Uncharacterized protein</fullName>
    </submittedName>
</protein>
<organism evidence="2">
    <name type="scientific">Aphanomyces invadans</name>
    <dbReference type="NCBI Taxonomy" id="157072"/>
    <lineage>
        <taxon>Eukaryota</taxon>
        <taxon>Sar</taxon>
        <taxon>Stramenopiles</taxon>
        <taxon>Oomycota</taxon>
        <taxon>Saprolegniomycetes</taxon>
        <taxon>Saprolegniales</taxon>
        <taxon>Verrucalvaceae</taxon>
        <taxon>Aphanomyces</taxon>
    </lineage>
</organism>
<dbReference type="OrthoDB" id="73834at2759"/>
<accession>A0A024TG28</accession>
<name>A0A024TG28_9STRA</name>
<reference evidence="2" key="1">
    <citation type="submission" date="2013-12" db="EMBL/GenBank/DDBJ databases">
        <title>The Genome Sequence of Aphanomyces invadans NJM9701.</title>
        <authorList>
            <consortium name="The Broad Institute Genomics Platform"/>
            <person name="Russ C."/>
            <person name="Tyler B."/>
            <person name="van West P."/>
            <person name="Dieguez-Uribeondo J."/>
            <person name="Young S.K."/>
            <person name="Zeng Q."/>
            <person name="Gargeya S."/>
            <person name="Fitzgerald M."/>
            <person name="Abouelleil A."/>
            <person name="Alvarado L."/>
            <person name="Chapman S.B."/>
            <person name="Gainer-Dewar J."/>
            <person name="Goldberg J."/>
            <person name="Griggs A."/>
            <person name="Gujja S."/>
            <person name="Hansen M."/>
            <person name="Howarth C."/>
            <person name="Imamovic A."/>
            <person name="Ireland A."/>
            <person name="Larimer J."/>
            <person name="McCowan C."/>
            <person name="Murphy C."/>
            <person name="Pearson M."/>
            <person name="Poon T.W."/>
            <person name="Priest M."/>
            <person name="Roberts A."/>
            <person name="Saif S."/>
            <person name="Shea T."/>
            <person name="Sykes S."/>
            <person name="Wortman J."/>
            <person name="Nusbaum C."/>
            <person name="Birren B."/>
        </authorList>
    </citation>
    <scope>NUCLEOTIDE SEQUENCE [LARGE SCALE GENOMIC DNA]</scope>
    <source>
        <strain evidence="2">NJM9701</strain>
    </source>
</reference>
<feature type="chain" id="PRO_5001534296" evidence="1">
    <location>
        <begin position="36"/>
        <end position="577"/>
    </location>
</feature>
<sequence>MVVTQQYTPAYVFKCNFMVWGLSALLSLASPTTHTATLDRKCEFSHVDFQLVCSNGTVAIGSISRFLALVGVCVGSVAVCYLLERVLHPNLPPASQNSLFLASSAKYVFDAARWIDHNVYYIDPSSAVINGILSYREIGFERCVKEVCLYVKRVEDSMVLLTVYVDDITPMDPNRWRQVPIDQDSCPSSRVDAAKFREAGGHAVADDDIARCEAVADAFYKNPEDMDAFIEDILLMPHSQVYELTSIRQGKPGVAVGILVAPNLPPKTRFTYVIDKFIARLSLWCFKARTLAGKIAILHSICLPVLWYQLSFVPADKSLAKLVDNAMLQFLHGEEINPSSSTHVLRLIKKDIVFMSKHAGGLGLHHALKLWEQHNRAVMIRCVKAFAVPSSRAGIPSWITPGYFLLEKAFHPWGSPRDLLLACGHSPFLKTLKKSPNVTPMWSTLLSSWFEARWTPFGFPSSAPSWRVPLWHNSFLPGLENLYDHCGTSTQPQALTLASLGITQVAHLLTPCERLWPPGLLFDTVRRLCVRSNLEPPTKKWITILTTKLSTLFEVASESNLPPFHLPPRRPPLLEGS</sequence>
<dbReference type="RefSeq" id="XP_008878253.1">
    <property type="nucleotide sequence ID" value="XM_008880031.1"/>
</dbReference>
<dbReference type="STRING" id="157072.A0A024TG28"/>
<feature type="signal peptide" evidence="1">
    <location>
        <begin position="1"/>
        <end position="35"/>
    </location>
</feature>